<evidence type="ECO:0000256" key="1">
    <source>
        <dbReference type="SAM" id="MobiDB-lite"/>
    </source>
</evidence>
<feature type="region of interest" description="Disordered" evidence="1">
    <location>
        <begin position="1"/>
        <end position="20"/>
    </location>
</feature>
<keyword evidence="4" id="KW-1185">Reference proteome</keyword>
<evidence type="ECO:0000259" key="2">
    <source>
        <dbReference type="Pfam" id="PF09509"/>
    </source>
</evidence>
<accession>A0ABX9XZJ2</accession>
<organism evidence="3 4">
    <name type="scientific">Micromonospora chalcea</name>
    <dbReference type="NCBI Taxonomy" id="1874"/>
    <lineage>
        <taxon>Bacteria</taxon>
        <taxon>Bacillati</taxon>
        <taxon>Actinomycetota</taxon>
        <taxon>Actinomycetes</taxon>
        <taxon>Micromonosporales</taxon>
        <taxon>Micromonosporaceae</taxon>
        <taxon>Micromonospora</taxon>
    </lineage>
</organism>
<name>A0ABX9XZJ2_MICCH</name>
<protein>
    <submittedName>
        <fullName evidence="3">TIGR02391 family protein</fullName>
    </submittedName>
</protein>
<dbReference type="Proteomes" id="UP000274694">
    <property type="component" value="Unassembled WGS sequence"/>
</dbReference>
<evidence type="ECO:0000313" key="3">
    <source>
        <dbReference type="EMBL" id="RQW87535.1"/>
    </source>
</evidence>
<evidence type="ECO:0000313" key="4">
    <source>
        <dbReference type="Proteomes" id="UP000274694"/>
    </source>
</evidence>
<dbReference type="EMBL" id="QGTA01000264">
    <property type="protein sequence ID" value="RQW87535.1"/>
    <property type="molecule type" value="Genomic_DNA"/>
</dbReference>
<feature type="compositionally biased region" description="Basic residues" evidence="1">
    <location>
        <begin position="1"/>
        <end position="12"/>
    </location>
</feature>
<dbReference type="NCBIfam" id="TIGR02391">
    <property type="entry name" value="hypoth_ymh"/>
    <property type="match status" value="1"/>
</dbReference>
<dbReference type="InterPro" id="IPR012654">
    <property type="entry name" value="CHP02391"/>
</dbReference>
<proteinExistence type="predicted"/>
<feature type="domain" description="Conserved hypothetical protein CHP02391" evidence="2">
    <location>
        <begin position="44"/>
        <end position="151"/>
    </location>
</feature>
<comment type="caution">
    <text evidence="3">The sequence shown here is derived from an EMBL/GenBank/DDBJ whole genome shotgun (WGS) entry which is preliminary data.</text>
</comment>
<sequence length="154" mass="16884">MVAYRHRRRAKPGRWSSGVARRPAGASAYLGESHRGRVPAAGLAALFANGHYSRAVFEAFRAVEHAVQEATGLTESGVPLMHRVFNPQQPMIDVARHTGRNADDERKGFQFLFAGAIAGLRNPRAHGEELADTRDEALECLALASLLLRRLPHP</sequence>
<gene>
    <name evidence="3" type="ORF">DLJ60_26080</name>
</gene>
<dbReference type="Pfam" id="PF09509">
    <property type="entry name" value="Hypoth_Ymh"/>
    <property type="match status" value="1"/>
</dbReference>
<reference evidence="3 4" key="1">
    <citation type="submission" date="2018-05" db="EMBL/GenBank/DDBJ databases">
        <title>Micromonospora from Atacama Desert.</title>
        <authorList>
            <person name="Carro L."/>
            <person name="Goodfellow M."/>
            <person name="Klenk H.-P."/>
        </authorList>
    </citation>
    <scope>NUCLEOTIDE SEQUENCE [LARGE SCALE GENOMIC DNA]</scope>
    <source>
        <strain evidence="3 4">LB41</strain>
    </source>
</reference>